<gene>
    <name evidence="6" type="ORF">J2S57_001995</name>
</gene>
<evidence type="ECO:0000256" key="1">
    <source>
        <dbReference type="ARBA" id="ARBA00023224"/>
    </source>
</evidence>
<keyword evidence="4" id="KW-0812">Transmembrane</keyword>
<evidence type="ECO:0000256" key="4">
    <source>
        <dbReference type="SAM" id="Phobius"/>
    </source>
</evidence>
<dbReference type="InterPro" id="IPR004089">
    <property type="entry name" value="MCPsignal_dom"/>
</dbReference>
<feature type="transmembrane region" description="Helical" evidence="4">
    <location>
        <begin position="12"/>
        <end position="28"/>
    </location>
</feature>
<dbReference type="EMBL" id="JAUSQZ010000001">
    <property type="protein sequence ID" value="MDP9826246.1"/>
    <property type="molecule type" value="Genomic_DNA"/>
</dbReference>
<comment type="caution">
    <text evidence="6">The sequence shown here is derived from an EMBL/GenBank/DDBJ whole genome shotgun (WGS) entry which is preliminary data.</text>
</comment>
<protein>
    <submittedName>
        <fullName evidence="6">Methyl-accepting chemotaxis protein</fullName>
    </submittedName>
</protein>
<dbReference type="PANTHER" id="PTHR32089:SF112">
    <property type="entry name" value="LYSOZYME-LIKE PROTEIN-RELATED"/>
    <property type="match status" value="1"/>
</dbReference>
<keyword evidence="7" id="KW-1185">Reference proteome</keyword>
<dbReference type="PROSITE" id="PS50111">
    <property type="entry name" value="CHEMOTAXIS_TRANSDUC_2"/>
    <property type="match status" value="1"/>
</dbReference>
<evidence type="ECO:0000256" key="3">
    <source>
        <dbReference type="PROSITE-ProRule" id="PRU00284"/>
    </source>
</evidence>
<dbReference type="InterPro" id="IPR004090">
    <property type="entry name" value="Chemotax_Me-accpt_rcpt"/>
</dbReference>
<evidence type="ECO:0000313" key="7">
    <source>
        <dbReference type="Proteomes" id="UP001235712"/>
    </source>
</evidence>
<comment type="similarity">
    <text evidence="2">Belongs to the methyl-accepting chemotaxis (MCP) protein family.</text>
</comment>
<proteinExistence type="inferred from homology"/>
<dbReference type="Gene3D" id="1.10.287.950">
    <property type="entry name" value="Methyl-accepting chemotaxis protein"/>
    <property type="match status" value="1"/>
</dbReference>
<dbReference type="RefSeq" id="WP_307240856.1">
    <property type="nucleotide sequence ID" value="NZ_JAUSQZ010000001.1"/>
</dbReference>
<dbReference type="SUPFAM" id="SSF58104">
    <property type="entry name" value="Methyl-accepting chemotaxis protein (MCP) signaling domain"/>
    <property type="match status" value="1"/>
</dbReference>
<keyword evidence="4" id="KW-0472">Membrane</keyword>
<evidence type="ECO:0000256" key="2">
    <source>
        <dbReference type="ARBA" id="ARBA00029447"/>
    </source>
</evidence>
<accession>A0ABT9P105</accession>
<dbReference type="PANTHER" id="PTHR32089">
    <property type="entry name" value="METHYL-ACCEPTING CHEMOTAXIS PROTEIN MCPB"/>
    <property type="match status" value="1"/>
</dbReference>
<dbReference type="PRINTS" id="PR00260">
    <property type="entry name" value="CHEMTRNSDUCR"/>
</dbReference>
<name>A0ABT9P105_9ACTN</name>
<evidence type="ECO:0000259" key="5">
    <source>
        <dbReference type="PROSITE" id="PS50111"/>
    </source>
</evidence>
<evidence type="ECO:0000313" key="6">
    <source>
        <dbReference type="EMBL" id="MDP9826246.1"/>
    </source>
</evidence>
<feature type="domain" description="Methyl-accepting transducer" evidence="5">
    <location>
        <begin position="111"/>
        <end position="344"/>
    </location>
</feature>
<reference evidence="6 7" key="1">
    <citation type="submission" date="2023-07" db="EMBL/GenBank/DDBJ databases">
        <title>Sequencing the genomes of 1000 actinobacteria strains.</title>
        <authorList>
            <person name="Klenk H.-P."/>
        </authorList>
    </citation>
    <scope>NUCLEOTIDE SEQUENCE [LARGE SCALE GENOMIC DNA]</scope>
    <source>
        <strain evidence="6 7">DSM 44388</strain>
    </source>
</reference>
<dbReference type="SMART" id="SM00283">
    <property type="entry name" value="MA"/>
    <property type="match status" value="1"/>
</dbReference>
<sequence>MAAPTAPSSHPLIAVSAVGALFTGVLPVLGAPSFAPIAAGVLVAAGAVVLGRNLNRSVSRLDADAGAATRALTSGSLNLKADAEHPVSSSVAVLGSTLRPLGPAVDLLVIAGQEMSAAGATISDGAQDTSGNANQIAESAADVSRNVAAMAAAGEQMQAAIAEISRSAAMAAETAASGVNAVGSAVTTMGALEQSSARVGDIVKTITTIAEQTNLLALNATIEAARAGDAGKGFAVVAEEVKQLAQETARATEEIGNTVQQIQGDSSHAIQAIHEIRTIIDRISEFQQSIATAVEEQTLTTQQLTQTTAEVAGQAESIAGSVAVVADRSTSTTTAAVRNHKAVSEVARLAGELKAVVSALTLPEVEIVAPSYSIGWDRPANRLDIALRGNWDLPLATTYANELKAAFLENKPGWKVLCDMSQLGATTPEVQAQIEGTMARAAELGIGYAVILLDNPLVAMQMQRSSDATGAPIGYATNKSDGLAILAQH</sequence>
<keyword evidence="1 3" id="KW-0807">Transducer</keyword>
<keyword evidence="4" id="KW-1133">Transmembrane helix</keyword>
<organism evidence="6 7">
    <name type="scientific">Kineosporia succinea</name>
    <dbReference type="NCBI Taxonomy" id="84632"/>
    <lineage>
        <taxon>Bacteria</taxon>
        <taxon>Bacillati</taxon>
        <taxon>Actinomycetota</taxon>
        <taxon>Actinomycetes</taxon>
        <taxon>Kineosporiales</taxon>
        <taxon>Kineosporiaceae</taxon>
        <taxon>Kineosporia</taxon>
    </lineage>
</organism>
<dbReference type="Pfam" id="PF00015">
    <property type="entry name" value="MCPsignal"/>
    <property type="match status" value="1"/>
</dbReference>
<dbReference type="Proteomes" id="UP001235712">
    <property type="component" value="Unassembled WGS sequence"/>
</dbReference>